<feature type="signal peptide" evidence="2">
    <location>
        <begin position="1"/>
        <end position="20"/>
    </location>
</feature>
<proteinExistence type="predicted"/>
<dbReference type="OrthoDB" id="5241375at2"/>
<dbReference type="InterPro" id="IPR016071">
    <property type="entry name" value="Staphylococal_nuclease_OB-fold"/>
</dbReference>
<dbReference type="InterPro" id="IPR035437">
    <property type="entry name" value="SNase_OB-fold_sf"/>
</dbReference>
<dbReference type="SMART" id="SM00318">
    <property type="entry name" value="SNc"/>
    <property type="match status" value="1"/>
</dbReference>
<reference evidence="4 5" key="1">
    <citation type="submission" date="2016-05" db="EMBL/GenBank/DDBJ databases">
        <title>Draft genome sequence of a porcine commensal Rothia nasimurium.</title>
        <authorList>
            <person name="Gaiser R.A."/>
            <person name="Van Baarlen P."/>
            <person name="Wells J.M."/>
        </authorList>
    </citation>
    <scope>NUCLEOTIDE SEQUENCE [LARGE SCALE GENOMIC DNA]</scope>
    <source>
        <strain evidence="4 5">PT-32</strain>
    </source>
</reference>
<sequence>MRPQRLTLPAALAASVLALTGCGLLGNTSTESQPEAENTSTAGAETTRVLGVLDADTVKIDRDGTTIYVDLLGLATPQAKHDNEDMHCLAPEAAEYLGRMLPIGTPVTLTYDPALGKGPTPDGATPATTYAGITLPDGRLVNAEMARAGYGTADSSRSGLLAEEVTAAQAEADQNQNGLYSRNAPCTLPARLTTTLTSINEAQGLDLKDPLQAADALSTALARYENNPEFPLLASISGTHSVTVLADALTRAADSKRVAYSVAEEAERERAQHEEDSQDASPERHPPPH</sequence>
<keyword evidence="2" id="KW-0732">Signal</keyword>
<feature type="chain" id="PRO_5039146780" description="TNase-like domain-containing protein" evidence="2">
    <location>
        <begin position="21"/>
        <end position="289"/>
    </location>
</feature>
<evidence type="ECO:0000313" key="5">
    <source>
        <dbReference type="Proteomes" id="UP000192359"/>
    </source>
</evidence>
<dbReference type="AlphaFoldDB" id="A0A1Y1RMZ0"/>
<dbReference type="Proteomes" id="UP000192359">
    <property type="component" value="Unassembled WGS sequence"/>
</dbReference>
<accession>A0A1Y1RMZ0</accession>
<gene>
    <name evidence="4" type="ORF">A7979_04900</name>
</gene>
<dbReference type="EMBL" id="LXWF01000041">
    <property type="protein sequence ID" value="ORC15958.1"/>
    <property type="molecule type" value="Genomic_DNA"/>
</dbReference>
<evidence type="ECO:0000256" key="1">
    <source>
        <dbReference type="SAM" id="MobiDB-lite"/>
    </source>
</evidence>
<dbReference type="PROSITE" id="PS51257">
    <property type="entry name" value="PROKAR_LIPOPROTEIN"/>
    <property type="match status" value="1"/>
</dbReference>
<dbReference type="Gene3D" id="2.40.50.90">
    <property type="match status" value="1"/>
</dbReference>
<comment type="caution">
    <text evidence="4">The sequence shown here is derived from an EMBL/GenBank/DDBJ whole genome shotgun (WGS) entry which is preliminary data.</text>
</comment>
<name>A0A1Y1RMZ0_9MICC</name>
<feature type="domain" description="TNase-like" evidence="3">
    <location>
        <begin position="43"/>
        <end position="182"/>
    </location>
</feature>
<evidence type="ECO:0000256" key="2">
    <source>
        <dbReference type="SAM" id="SignalP"/>
    </source>
</evidence>
<evidence type="ECO:0000259" key="3">
    <source>
        <dbReference type="SMART" id="SM00318"/>
    </source>
</evidence>
<feature type="compositionally biased region" description="Basic and acidic residues" evidence="1">
    <location>
        <begin position="265"/>
        <end position="289"/>
    </location>
</feature>
<dbReference type="SUPFAM" id="SSF50199">
    <property type="entry name" value="Staphylococcal nuclease"/>
    <property type="match status" value="1"/>
</dbReference>
<dbReference type="RefSeq" id="WP_083092378.1">
    <property type="nucleotide sequence ID" value="NZ_LXWF01000041.1"/>
</dbReference>
<feature type="region of interest" description="Disordered" evidence="1">
    <location>
        <begin position="256"/>
        <end position="289"/>
    </location>
</feature>
<organism evidence="4 5">
    <name type="scientific">Rothia nasimurium</name>
    <dbReference type="NCBI Taxonomy" id="85336"/>
    <lineage>
        <taxon>Bacteria</taxon>
        <taxon>Bacillati</taxon>
        <taxon>Actinomycetota</taxon>
        <taxon>Actinomycetes</taxon>
        <taxon>Micrococcales</taxon>
        <taxon>Micrococcaceae</taxon>
        <taxon>Rothia</taxon>
    </lineage>
</organism>
<keyword evidence="5" id="KW-1185">Reference proteome</keyword>
<evidence type="ECO:0000313" key="4">
    <source>
        <dbReference type="EMBL" id="ORC15958.1"/>
    </source>
</evidence>
<protein>
    <recommendedName>
        <fullName evidence="3">TNase-like domain-containing protein</fullName>
    </recommendedName>
</protein>